<proteinExistence type="predicted"/>
<evidence type="ECO:0000313" key="2">
    <source>
        <dbReference type="EMBL" id="GAA0871636.1"/>
    </source>
</evidence>
<evidence type="ECO:0000259" key="1">
    <source>
        <dbReference type="PROSITE" id="PS51186"/>
    </source>
</evidence>
<name>A0ABP3XQV4_9FLAO</name>
<sequence length="177" mass="20177">MKSYALKNKSVLVVREPLARDAENMIAYAKTVGDETDLLTFNAADFDITLDEEIELIHRFNSDRINLCMLGIINEKIVSMLSTRTSKRPRLRHASEFGISVLKNEWNNGIARIMITEMISRLKQNGTTTKINLKVLVHNTNAIKLYTSLGFRIEGRLVNDFKLNDSYSDCYCMGLII</sequence>
<dbReference type="SUPFAM" id="SSF55729">
    <property type="entry name" value="Acyl-CoA N-acyltransferases (Nat)"/>
    <property type="match status" value="1"/>
</dbReference>
<reference evidence="3" key="1">
    <citation type="journal article" date="2019" name="Int. J. Syst. Evol. Microbiol.">
        <title>The Global Catalogue of Microorganisms (GCM) 10K type strain sequencing project: providing services to taxonomists for standard genome sequencing and annotation.</title>
        <authorList>
            <consortium name="The Broad Institute Genomics Platform"/>
            <consortium name="The Broad Institute Genome Sequencing Center for Infectious Disease"/>
            <person name="Wu L."/>
            <person name="Ma J."/>
        </authorList>
    </citation>
    <scope>NUCLEOTIDE SEQUENCE [LARGE SCALE GENOMIC DNA]</scope>
    <source>
        <strain evidence="3">JCM 16082</strain>
    </source>
</reference>
<dbReference type="PROSITE" id="PS51186">
    <property type="entry name" value="GNAT"/>
    <property type="match status" value="1"/>
</dbReference>
<dbReference type="PANTHER" id="PTHR43415">
    <property type="entry name" value="SPERMIDINE N(1)-ACETYLTRANSFERASE"/>
    <property type="match status" value="1"/>
</dbReference>
<dbReference type="InterPro" id="IPR000182">
    <property type="entry name" value="GNAT_dom"/>
</dbReference>
<dbReference type="RefSeq" id="WP_343764148.1">
    <property type="nucleotide sequence ID" value="NZ_BAAAFG010000005.1"/>
</dbReference>
<dbReference type="Pfam" id="PF00583">
    <property type="entry name" value="Acetyltransf_1"/>
    <property type="match status" value="1"/>
</dbReference>
<dbReference type="Proteomes" id="UP001500507">
    <property type="component" value="Unassembled WGS sequence"/>
</dbReference>
<dbReference type="EMBL" id="BAAAFG010000005">
    <property type="protein sequence ID" value="GAA0871636.1"/>
    <property type="molecule type" value="Genomic_DNA"/>
</dbReference>
<dbReference type="InterPro" id="IPR016181">
    <property type="entry name" value="Acyl_CoA_acyltransferase"/>
</dbReference>
<comment type="caution">
    <text evidence="2">The sequence shown here is derived from an EMBL/GenBank/DDBJ whole genome shotgun (WGS) entry which is preliminary data.</text>
</comment>
<dbReference type="Gene3D" id="3.40.630.30">
    <property type="match status" value="1"/>
</dbReference>
<keyword evidence="3" id="KW-1185">Reference proteome</keyword>
<dbReference type="PANTHER" id="PTHR43415:SF3">
    <property type="entry name" value="GNAT-FAMILY ACETYLTRANSFERASE"/>
    <property type="match status" value="1"/>
</dbReference>
<accession>A0ABP3XQV4</accession>
<gene>
    <name evidence="2" type="ORF">GCM10009117_07820</name>
</gene>
<evidence type="ECO:0000313" key="3">
    <source>
        <dbReference type="Proteomes" id="UP001500507"/>
    </source>
</evidence>
<feature type="domain" description="N-acetyltransferase" evidence="1">
    <location>
        <begin position="25"/>
        <end position="177"/>
    </location>
</feature>
<protein>
    <submittedName>
        <fullName evidence="2">GNAT family N-acetyltransferase</fullName>
    </submittedName>
</protein>
<organism evidence="2 3">
    <name type="scientific">Gangjinia marincola</name>
    <dbReference type="NCBI Taxonomy" id="578463"/>
    <lineage>
        <taxon>Bacteria</taxon>
        <taxon>Pseudomonadati</taxon>
        <taxon>Bacteroidota</taxon>
        <taxon>Flavobacteriia</taxon>
        <taxon>Flavobacteriales</taxon>
        <taxon>Flavobacteriaceae</taxon>
        <taxon>Gangjinia</taxon>
    </lineage>
</organism>